<dbReference type="InterPro" id="IPR027434">
    <property type="entry name" value="Homing_endonucl"/>
</dbReference>
<dbReference type="Gene3D" id="3.20.70.20">
    <property type="match status" value="2"/>
</dbReference>
<keyword evidence="5 8" id="KW-0560">Oxidoreductase</keyword>
<reference evidence="10 11" key="1">
    <citation type="journal article" date="2020" name="Curr. Microbiol.">
        <title>Tepidiphilus baoligensis sp. nov., a Novel Bacterium of the Family Hydrogenophilaceae Isolated from an Oil Reservoir.</title>
        <authorList>
            <person name="Zhang X."/>
            <person name="Wang G."/>
            <person name="Ma X."/>
            <person name="Yu J."/>
            <person name="You J."/>
            <person name="Xue Y."/>
            <person name="Ma Y."/>
        </authorList>
    </citation>
    <scope>NUCLEOTIDE SEQUENCE [LARGE SCALE GENOMIC DNA]</scope>
    <source>
        <strain evidence="10 11">B18-69</strain>
    </source>
</reference>
<evidence type="ECO:0000313" key="10">
    <source>
        <dbReference type="EMBL" id="NMH16271.1"/>
    </source>
</evidence>
<keyword evidence="7" id="KW-0170">Cobalt</keyword>
<dbReference type="EMBL" id="JAAAUB010000004">
    <property type="protein sequence ID" value="NMH16271.1"/>
    <property type="molecule type" value="Genomic_DNA"/>
</dbReference>
<dbReference type="InterPro" id="IPR004860">
    <property type="entry name" value="LAGLIDADG_dom"/>
</dbReference>
<evidence type="ECO:0000313" key="11">
    <source>
        <dbReference type="Proteomes" id="UP000669605"/>
    </source>
</evidence>
<dbReference type="InterPro" id="IPR006141">
    <property type="entry name" value="Intein_N"/>
</dbReference>
<dbReference type="SUPFAM" id="SSF51294">
    <property type="entry name" value="Hedgehog/intein (Hint) domain"/>
    <property type="match status" value="1"/>
</dbReference>
<organism evidence="10 11">
    <name type="scientific">Tepidiphilus baoligensis</name>
    <dbReference type="NCBI Taxonomy" id="2698687"/>
    <lineage>
        <taxon>Bacteria</taxon>
        <taxon>Pseudomonadati</taxon>
        <taxon>Pseudomonadota</taxon>
        <taxon>Hydrogenophilia</taxon>
        <taxon>Hydrogenophilales</taxon>
        <taxon>Hydrogenophilaceae</taxon>
        <taxon>Tepidiphilus</taxon>
    </lineage>
</organism>
<dbReference type="SMART" id="SM00306">
    <property type="entry name" value="HintN"/>
    <property type="match status" value="1"/>
</dbReference>
<dbReference type="Proteomes" id="UP000669605">
    <property type="component" value="Unassembled WGS sequence"/>
</dbReference>
<dbReference type="Pfam" id="PF00317">
    <property type="entry name" value="Ribonuc_red_lgN"/>
    <property type="match status" value="1"/>
</dbReference>
<comment type="similarity">
    <text evidence="8">Belongs to the ribonucleoside diphosphate reductase large chain family.</text>
</comment>
<dbReference type="PROSITE" id="PS50818">
    <property type="entry name" value="INTEIN_C_TER"/>
    <property type="match status" value="1"/>
</dbReference>
<dbReference type="PANTHER" id="PTHR43371:SF1">
    <property type="entry name" value="RIBONUCLEOSIDE-DIPHOSPHATE REDUCTASE"/>
    <property type="match status" value="1"/>
</dbReference>
<keyword evidence="3" id="KW-0068">Autocatalytic cleavage</keyword>
<dbReference type="PANTHER" id="PTHR43371">
    <property type="entry name" value="VITAMIN B12-DEPENDENT RIBONUCLEOTIDE REDUCTASE"/>
    <property type="match status" value="1"/>
</dbReference>
<dbReference type="InterPro" id="IPR000788">
    <property type="entry name" value="RNR_lg_C"/>
</dbReference>
<evidence type="ECO:0000256" key="3">
    <source>
        <dbReference type="ARBA" id="ARBA00022813"/>
    </source>
</evidence>
<evidence type="ECO:0000259" key="9">
    <source>
        <dbReference type="PROSITE" id="PS50819"/>
    </source>
</evidence>
<dbReference type="PROSITE" id="PS50817">
    <property type="entry name" value="INTEIN_N_TER"/>
    <property type="match status" value="1"/>
</dbReference>
<dbReference type="NCBIfam" id="TIGR01443">
    <property type="entry name" value="intein_Cterm"/>
    <property type="match status" value="1"/>
</dbReference>
<evidence type="ECO:0000256" key="1">
    <source>
        <dbReference type="ARBA" id="ARBA00001922"/>
    </source>
</evidence>
<keyword evidence="2" id="KW-0846">Cobalamin</keyword>
<comment type="cofactor">
    <cofactor evidence="1">
        <name>adenosylcob(III)alamin</name>
        <dbReference type="ChEBI" id="CHEBI:18408"/>
    </cofactor>
</comment>
<dbReference type="Pfam" id="PF14528">
    <property type="entry name" value="LAGLIDADG_3"/>
    <property type="match status" value="1"/>
</dbReference>
<dbReference type="RefSeq" id="WP_169115574.1">
    <property type="nucleotide sequence ID" value="NZ_JAAAUB010000004.1"/>
</dbReference>
<dbReference type="InterPro" id="IPR003587">
    <property type="entry name" value="Hint_dom_N"/>
</dbReference>
<dbReference type="PROSITE" id="PS50819">
    <property type="entry name" value="INTEIN_ENDONUCLEASE"/>
    <property type="match status" value="1"/>
</dbReference>
<dbReference type="Gene3D" id="3.10.28.10">
    <property type="entry name" value="Homing endonucleases"/>
    <property type="match status" value="1"/>
</dbReference>
<keyword evidence="4" id="KW-0651">Protein splicing</keyword>
<dbReference type="CDD" id="cd00081">
    <property type="entry name" value="Hint"/>
    <property type="match status" value="1"/>
</dbReference>
<dbReference type="InterPro" id="IPR050862">
    <property type="entry name" value="RdRp_reductase_class-2"/>
</dbReference>
<evidence type="ECO:0000256" key="2">
    <source>
        <dbReference type="ARBA" id="ARBA00022628"/>
    </source>
</evidence>
<dbReference type="SUPFAM" id="SSF51998">
    <property type="entry name" value="PFL-like glycyl radical enzymes"/>
    <property type="match status" value="1"/>
</dbReference>
<keyword evidence="11" id="KW-1185">Reference proteome</keyword>
<gene>
    <name evidence="10" type="ORF">GV368_03945</name>
</gene>
<sequence>MSQEKTTTKPTIDNLPPQEISTEVLLEKYAKGDERTVSDVRRRVARALAAVEKEEERPAWEKKFLWAQEHGFIPAGRINSAAGTQLQATLINCFVQPVGDSVTESVDGYPGIYTALAQSAETMRRGGGVGYDFSRIRPHGALVRGTQSNASGPVSYMRVFDRSCETVESAGARRGAQMGVLRCDHPDIETFIHAKDQGDLSNFNISVAVTDAFMRAVEADEMVELVHKAEPGPEIKAAGAYQREDKLWVYRKVRARELWDQIMRSTYDHAEPGVLFIDRINQDNNLYYCETIEATNPCVTADTWVMTSEGARQVHELIGRPFLAVVDGKTYPTESAGFFPTGIKPVFRLETEEGHQLRLTADHPVRRVTRKTRERLQTEWVKAGELAPGDRIVLHDHRRLPGWKGEGSFDEGYLLGLLVGDGVLKTDKAVLSVWDPALRLTANGEALPSVGAAGILQAAETAARALPHRADFQGWQRPILGRGEFRLASGALRRLALELGMTPGNKCLTAAVERRSSDFYRGLLRGLFDADGSVQGAQDKGVSIRLTQTDEERLRTVQRMLLRLGIASRLYRNRRPAGLRILPDGRGSERAYDTQALHELIISGDNVARFAESIGFADTEKAARLQSLLDAYVRTPNRERFTATVHRLVPEGEEPVFDVTVAEVHAFDANGLYVHNCAEQPLPPYGCCDLGSINLTRFVRDPFTDEARFDFEAFGKVIDVAVRMLDNVLDVTHWPLPEQQREAMSKRRIGLGFTGLGDALIMLGKRYDAEEARLTASEISRYMRDRAYAASVELAKERGPFPLFNPDLYLTGGNFASRLPAELKALIRKHGLRNSHLLSIAPTGTISLAFADNASNGIEPPFSYTYTRRKRMADGTFKEYSVEDHAWRLYKHLGGDVEHLPPAFVTALEISAKAHAAMVAAVAPYIDTSISKTVNVAEDYPYEDFQDLYTFAWKSGLKGLATYRPNNVVGAILTVEPAKEKAPETSELEFTDANRRLSIQKLPAPVLSSLRWPGRPKLPDGNPAWTYMLETPEGEFALFVGHIDQNGHGAFPFEVWVNGADQPRGLGAVAKTLSMDMRANDRGWLQLKLEELAKVVGEKSFDMPFPPHGEPKRFPSVVSAFGQVVRYRCERLGAFEHLGDTPVLDSLFSRHEPKTGTEGTLSWTVDIQNPTTGDDFILGLKEITLPSPDGAGPMTRPYAMWLAGHYPRSLDGLTRILSLDMRVIDPAWIGMKLRKLLNYPEPLGDFMAFVPGDRRQQNFPSTVAYLARLIIHRYAMLGILDERGFPIREMGLLEAPRDERDPKLMQGARCNECGNYAVIRKDGCDFCTACGAVGTCG</sequence>
<dbReference type="InterPro" id="IPR030934">
    <property type="entry name" value="Intein_C"/>
</dbReference>
<evidence type="ECO:0000256" key="8">
    <source>
        <dbReference type="RuleBase" id="RU003410"/>
    </source>
</evidence>
<feature type="domain" description="DOD-type homing endonuclease" evidence="9">
    <location>
        <begin position="414"/>
        <end position="566"/>
    </location>
</feature>
<dbReference type="InterPro" id="IPR006142">
    <property type="entry name" value="INTEIN"/>
</dbReference>
<dbReference type="Pfam" id="PF02867">
    <property type="entry name" value="Ribonuc_red_lgC"/>
    <property type="match status" value="1"/>
</dbReference>
<dbReference type="EC" id="1.17.4.1" evidence="8"/>
<evidence type="ECO:0000256" key="4">
    <source>
        <dbReference type="ARBA" id="ARBA00023000"/>
    </source>
</evidence>
<evidence type="ECO:0000256" key="7">
    <source>
        <dbReference type="ARBA" id="ARBA00023285"/>
    </source>
</evidence>
<evidence type="ECO:0000256" key="5">
    <source>
        <dbReference type="ARBA" id="ARBA00023002"/>
    </source>
</evidence>
<accession>A0ABX1QLJ9</accession>
<dbReference type="Gene3D" id="2.170.16.10">
    <property type="entry name" value="Hedgehog/Intein (Hint) domain"/>
    <property type="match status" value="1"/>
</dbReference>
<comment type="function">
    <text evidence="8">Provides the precursors necessary for DNA synthesis. Catalyzes the biosynthesis of deoxyribonucleotides from the corresponding ribonucleotides.</text>
</comment>
<dbReference type="InterPro" id="IPR036844">
    <property type="entry name" value="Hint_dom_sf"/>
</dbReference>
<comment type="caution">
    <text evidence="10">The sequence shown here is derived from an EMBL/GenBank/DDBJ whole genome shotgun (WGS) entry which is preliminary data.</text>
</comment>
<keyword evidence="6 8" id="KW-0215">Deoxyribonucleotide synthesis</keyword>
<dbReference type="PRINTS" id="PR00379">
    <property type="entry name" value="INTEIN"/>
</dbReference>
<evidence type="ECO:0000256" key="6">
    <source>
        <dbReference type="ARBA" id="ARBA00023116"/>
    </source>
</evidence>
<protein>
    <recommendedName>
        <fullName evidence="8">Ribonucleoside-diphosphate reductase</fullName>
        <ecNumber evidence="8">1.17.4.1</ecNumber>
    </recommendedName>
</protein>
<comment type="catalytic activity">
    <reaction evidence="8">
        <text>a 2'-deoxyribonucleoside 5'-diphosphate + [thioredoxin]-disulfide + H2O = a ribonucleoside 5'-diphosphate + [thioredoxin]-dithiol</text>
        <dbReference type="Rhea" id="RHEA:23252"/>
        <dbReference type="Rhea" id="RHEA-COMP:10698"/>
        <dbReference type="Rhea" id="RHEA-COMP:10700"/>
        <dbReference type="ChEBI" id="CHEBI:15377"/>
        <dbReference type="ChEBI" id="CHEBI:29950"/>
        <dbReference type="ChEBI" id="CHEBI:50058"/>
        <dbReference type="ChEBI" id="CHEBI:57930"/>
        <dbReference type="ChEBI" id="CHEBI:73316"/>
        <dbReference type="EC" id="1.17.4.1"/>
    </reaction>
</comment>
<dbReference type="InterPro" id="IPR013509">
    <property type="entry name" value="RNR_lsu_N"/>
</dbReference>
<dbReference type="InterPro" id="IPR004042">
    <property type="entry name" value="Intein_endonuc_central"/>
</dbReference>
<proteinExistence type="inferred from homology"/>
<name>A0ABX1QLJ9_9PROT</name>
<dbReference type="SUPFAM" id="SSF55608">
    <property type="entry name" value="Homing endonucleases"/>
    <property type="match status" value="1"/>
</dbReference>